<reference evidence="3" key="2">
    <citation type="journal article" date="2019" name="Genome Biol. Evol.">
        <title>Day and night: Metabolic profiles and evolutionary relationships of six axenic non-marine cyanobacteria.</title>
        <authorList>
            <person name="Will S.E."/>
            <person name="Henke P."/>
            <person name="Boedeker C."/>
            <person name="Huang S."/>
            <person name="Brinkmann H."/>
            <person name="Rohde M."/>
            <person name="Jarek M."/>
            <person name="Friedl T."/>
            <person name="Seufert S."/>
            <person name="Schumacher M."/>
            <person name="Overmann J."/>
            <person name="Neumann-Schaal M."/>
            <person name="Petersen J."/>
        </authorList>
    </citation>
    <scope>NUCLEOTIDE SEQUENCE [LARGE SCALE GENOMIC DNA]</scope>
    <source>
        <strain evidence="3">PCC 7102</strain>
    </source>
</reference>
<comment type="caution">
    <text evidence="3">The sequence shown here is derived from an EMBL/GenBank/DDBJ whole genome shotgun (WGS) entry which is preliminary data.</text>
</comment>
<sequence>MASRSNSIQLFAVQIPKKIVLPFDLYALTFPKDWKDLFCQLQQHKHGKNYILPPIECLNQALTHSIDPDILFHSPNVLRKTAPANWLYSKTNEISTKDIASTTKNWLNISFKDLKSLTADESQKINALSSKDLQFHQVQLPEPVWSIKDGELQIDPLYYSLIPYLVASAIVAEPLPLTLPNSDKIFETIQFYECVAEESNEIELISWPAVIITKDKKKKNSKEKEKISHYYSFLLTFSLHYNSEGEPYLNCDYGIRRWVSWELEYLNSGKTAYVKHKQSQRFVPSKLKYMGKDKGIDFEGNLVPLFNILNFKDKFTAKDVLKTPYRNDNLVWGVVYDNTMSYSHFSEDGLFPIDNEILHKACLERIQKVLGQEFAPVEPYLRCDSQKLLEKPCKEYDKVKEFIKKHFATPNLTPPFYIPPNLELVLLSQSNEASELIRPLAKKYGINDVTIHSLGALGAELSGNNWKNDCANRIKEFQKTLPSSPPNKKTLTLIEILPKEHFRRSAEKDPKPCFRPALAKLNSVTDHFVPKDNKDIADFLTAEALNNETLKIEVAKAAAKEQGKFVKKKSLKSNFAHCIESSLKSGLSMAGAYTYPTFEAENSFTDTASVGVYKHHYYTGEIIKYLPVAVRMDKNGITAKAFGCDEWLDFYIFQIQMADGQFTPVEFSKSKIQNWVFNNLFKETKEPTLYCFDAANLRMAGLPCLQKKYWRKHQLGFDISDNPKIENITLLPIEQYPHVRVASIITPSTSEVPIYRVCDESGEFLGHTAGVFHPLSKGAECGYYFLSNQRPESRSDGILNQSKLIPLVKKRGQNKGEPKMPNPQAQGYNPRGILLNLTLQPGDSFQDWASYVQCLRLYGLIQYLDATNYPASLHLAAGLGAYKPIQAIRKP</sequence>
<gene>
    <name evidence="3" type="ORF">DSM106972_097090</name>
</gene>
<keyword evidence="4" id="KW-1185">Reference proteome</keyword>
<dbReference type="RefSeq" id="WP_158633034.1">
    <property type="nucleotide sequence ID" value="NZ_RSCL01000062.1"/>
</dbReference>
<dbReference type="OrthoDB" id="3199411at2"/>
<evidence type="ECO:0000313" key="4">
    <source>
        <dbReference type="Proteomes" id="UP000271624"/>
    </source>
</evidence>
<accession>A0A433UH27</accession>
<dbReference type="Proteomes" id="UP000271624">
    <property type="component" value="Unassembled WGS sequence"/>
</dbReference>
<protein>
    <submittedName>
        <fullName evidence="3">Uncharacterized protein</fullName>
    </submittedName>
</protein>
<evidence type="ECO:0000313" key="3">
    <source>
        <dbReference type="EMBL" id="RUS93157.1"/>
    </source>
</evidence>
<dbReference type="EMBL" id="RSCL01000062">
    <property type="protein sequence ID" value="RUS93157.1"/>
    <property type="molecule type" value="Genomic_DNA"/>
</dbReference>
<evidence type="ECO:0000259" key="2">
    <source>
        <dbReference type="Pfam" id="PF13111"/>
    </source>
</evidence>
<dbReference type="Pfam" id="PF13032">
    <property type="entry name" value="RNaseH_pPIWI_RE"/>
    <property type="match status" value="1"/>
</dbReference>
<evidence type="ECO:0000259" key="1">
    <source>
        <dbReference type="Pfam" id="PF13032"/>
    </source>
</evidence>
<dbReference type="InterPro" id="IPR024996">
    <property type="entry name" value="RNaseH_pPIWI_RE"/>
</dbReference>
<dbReference type="InterPro" id="IPR025085">
    <property type="entry name" value="pPIWI_RE_X"/>
</dbReference>
<feature type="domain" description="pPIWI-RE RNaseH" evidence="1">
    <location>
        <begin position="619"/>
        <end position="882"/>
    </location>
</feature>
<reference evidence="3" key="1">
    <citation type="submission" date="2018-12" db="EMBL/GenBank/DDBJ databases">
        <authorList>
            <person name="Will S."/>
            <person name="Neumann-Schaal M."/>
            <person name="Henke P."/>
        </authorList>
    </citation>
    <scope>NUCLEOTIDE SEQUENCE</scope>
    <source>
        <strain evidence="3">PCC 7102</strain>
    </source>
</reference>
<dbReference type="AlphaFoldDB" id="A0A433UH27"/>
<proteinExistence type="predicted"/>
<name>A0A433UH27_9CYAN</name>
<organism evidence="3 4">
    <name type="scientific">Dulcicalothrix desertica PCC 7102</name>
    <dbReference type="NCBI Taxonomy" id="232991"/>
    <lineage>
        <taxon>Bacteria</taxon>
        <taxon>Bacillati</taxon>
        <taxon>Cyanobacteriota</taxon>
        <taxon>Cyanophyceae</taxon>
        <taxon>Nostocales</taxon>
        <taxon>Calotrichaceae</taxon>
        <taxon>Dulcicalothrix</taxon>
    </lineage>
</organism>
<feature type="domain" description="pPIWI-RE module N-terminal" evidence="2">
    <location>
        <begin position="24"/>
        <end position="389"/>
    </location>
</feature>
<dbReference type="Pfam" id="PF13111">
    <property type="entry name" value="pPIWI_RE_X"/>
    <property type="match status" value="1"/>
</dbReference>